<gene>
    <name evidence="2" type="ORF">C8046_15775</name>
</gene>
<evidence type="ECO:0000256" key="1">
    <source>
        <dbReference type="SAM" id="MobiDB-lite"/>
    </source>
</evidence>
<feature type="region of interest" description="Disordered" evidence="1">
    <location>
        <begin position="29"/>
        <end position="78"/>
    </location>
</feature>
<organism evidence="2 3">
    <name type="scientific">Serinibacter arcticus</name>
    <dbReference type="NCBI Taxonomy" id="1655435"/>
    <lineage>
        <taxon>Bacteria</taxon>
        <taxon>Bacillati</taxon>
        <taxon>Actinomycetota</taxon>
        <taxon>Actinomycetes</taxon>
        <taxon>Micrococcales</taxon>
        <taxon>Beutenbergiaceae</taxon>
        <taxon>Serinibacter</taxon>
    </lineage>
</organism>
<comment type="caution">
    <text evidence="2">The sequence shown here is derived from an EMBL/GenBank/DDBJ whole genome shotgun (WGS) entry which is preliminary data.</text>
</comment>
<evidence type="ECO:0000313" key="2">
    <source>
        <dbReference type="EMBL" id="PWD51884.1"/>
    </source>
</evidence>
<proteinExistence type="predicted"/>
<reference evidence="2 3" key="1">
    <citation type="submission" date="2018-03" db="EMBL/GenBank/DDBJ databases">
        <title>Genome assembly of novel Miniimonas species PCH200.</title>
        <authorList>
            <person name="Thakur V."/>
            <person name="Kumar V."/>
            <person name="Singh D."/>
        </authorList>
    </citation>
    <scope>NUCLEOTIDE SEQUENCE [LARGE SCALE GENOMIC DNA]</scope>
    <source>
        <strain evidence="2 3">PCH200</strain>
    </source>
</reference>
<sequence>MLVLALLLVAGIGLGVWAIVRALDAGTATDPEADTTPVATESVTPTDPAGDGTGDESPTEPEPTEPEIGATPPIPTACTPEEATLAVVTPSSPRAGATVGASIEVATTGTTPCLVDLGSGATTVEVLSGEDLVWTSAHCAFAPSERRLLLGEGATDSQLVTWPGSRSVEGCAAGQATAEPGTYRVVVTHRLDGQTLVGESTFSLS</sequence>
<keyword evidence="3" id="KW-1185">Reference proteome</keyword>
<dbReference type="AlphaFoldDB" id="A0A2U1ZY43"/>
<name>A0A2U1ZY43_9MICO</name>
<feature type="compositionally biased region" description="Acidic residues" evidence="1">
    <location>
        <begin position="53"/>
        <end position="65"/>
    </location>
</feature>
<dbReference type="EMBL" id="PYHR01000002">
    <property type="protein sequence ID" value="PWD51884.1"/>
    <property type="molecule type" value="Genomic_DNA"/>
</dbReference>
<protein>
    <submittedName>
        <fullName evidence="2">Uncharacterized protein</fullName>
    </submittedName>
</protein>
<dbReference type="Proteomes" id="UP000245166">
    <property type="component" value="Unassembled WGS sequence"/>
</dbReference>
<accession>A0A2U1ZY43</accession>
<evidence type="ECO:0000313" key="3">
    <source>
        <dbReference type="Proteomes" id="UP000245166"/>
    </source>
</evidence>